<dbReference type="EMBL" id="CP003876">
    <property type="protein sequence ID" value="AFU00410.1"/>
    <property type="molecule type" value="Genomic_DNA"/>
</dbReference>
<accession>K0EU58</accession>
<proteinExistence type="predicted"/>
<sequence>MGNRFRAAASGLDVYMSNGATDVFCDVIALAGSSVARTVWQQHLVLHFCDLARHTRGFAGFDLAELPWTQDHQAERDFFIVLLDRANRRTGWEKLHYTPSVDNSLGAFMRMLTTFHAGPTIDSGFGDWTLAPKPYLLDMCIRHKTFQGEFGCRLCEIAIQPADAPLVWELTSTYTTDGTINGETVNREIWQIPDELVSRVLAVVGGPESRAVGVRIKPPHLESVSAIIGERLDPYARHWLSKAVA</sequence>
<dbReference type="KEGG" id="nbr:O3I_012245"/>
<dbReference type="eggNOG" id="ENOG5032FMW">
    <property type="taxonomic scope" value="Bacteria"/>
</dbReference>
<evidence type="ECO:0000313" key="2">
    <source>
        <dbReference type="Proteomes" id="UP000006304"/>
    </source>
</evidence>
<evidence type="ECO:0000313" key="1">
    <source>
        <dbReference type="EMBL" id="AFU00410.1"/>
    </source>
</evidence>
<dbReference type="HOGENOM" id="CLU_1132679_0_0_11"/>
<reference evidence="1 2" key="1">
    <citation type="journal article" date="2012" name="J. Bacteriol.">
        <title>Complete genome sequence of Nocardia brasiliensis HUJEG-1.</title>
        <authorList>
            <person name="Vera-Cabrera L."/>
            <person name="Ortiz-Lopez R."/>
            <person name="Elizondo-Gonzalez R."/>
            <person name="Perez-Maya A.A."/>
            <person name="Ocampo-Candiani J."/>
        </authorList>
    </citation>
    <scope>NUCLEOTIDE SEQUENCE [LARGE SCALE GENOMIC DNA]</scope>
    <source>
        <strain evidence="2">ATCC 700358</strain>
    </source>
</reference>
<organism evidence="1 2">
    <name type="scientific">Nocardia brasiliensis (strain ATCC 700358 / HUJEG-1)</name>
    <dbReference type="NCBI Taxonomy" id="1133849"/>
    <lineage>
        <taxon>Bacteria</taxon>
        <taxon>Bacillati</taxon>
        <taxon>Actinomycetota</taxon>
        <taxon>Actinomycetes</taxon>
        <taxon>Mycobacteriales</taxon>
        <taxon>Nocardiaceae</taxon>
        <taxon>Nocardia</taxon>
    </lineage>
</organism>
<keyword evidence="2" id="KW-1185">Reference proteome</keyword>
<dbReference type="AlphaFoldDB" id="K0EU58"/>
<gene>
    <name evidence="1" type="ORF">O3I_012245</name>
</gene>
<dbReference type="Proteomes" id="UP000006304">
    <property type="component" value="Chromosome"/>
</dbReference>
<protein>
    <submittedName>
        <fullName evidence="1">Uncharacterized protein</fullName>
    </submittedName>
</protein>
<dbReference type="RefSeq" id="WP_014983265.1">
    <property type="nucleotide sequence ID" value="NC_018681.1"/>
</dbReference>
<name>K0EU58_NOCB7</name>